<dbReference type="Gene3D" id="3.90.226.10">
    <property type="entry name" value="2-enoyl-CoA Hydratase, Chain A, domain 1"/>
    <property type="match status" value="2"/>
</dbReference>
<evidence type="ECO:0000313" key="2">
    <source>
        <dbReference type="EMBL" id="KAG2217295.1"/>
    </source>
</evidence>
<dbReference type="SUPFAM" id="SSF52096">
    <property type="entry name" value="ClpP/crotonase"/>
    <property type="match status" value="2"/>
</dbReference>
<name>A0A8H7VEB0_9FUNG</name>
<dbReference type="InterPro" id="IPR029045">
    <property type="entry name" value="ClpP/crotonase-like_dom_sf"/>
</dbReference>
<dbReference type="PROSITE" id="PS50989">
    <property type="entry name" value="COA_CT_CTER"/>
    <property type="match status" value="1"/>
</dbReference>
<dbReference type="PANTHER" id="PTHR43842:SF2">
    <property type="entry name" value="PROPIONYL-COA CARBOXYLASE BETA CHAIN, MITOCHONDRIAL"/>
    <property type="match status" value="1"/>
</dbReference>
<reference evidence="2 3" key="1">
    <citation type="submission" date="2020-12" db="EMBL/GenBank/DDBJ databases">
        <title>Metabolic potential, ecology and presence of endohyphal bacteria is reflected in genomic diversity of Mucoromycotina.</title>
        <authorList>
            <person name="Muszewska A."/>
            <person name="Okrasinska A."/>
            <person name="Steczkiewicz K."/>
            <person name="Drgas O."/>
            <person name="Orlowska M."/>
            <person name="Perlinska-Lenart U."/>
            <person name="Aleksandrzak-Piekarczyk T."/>
            <person name="Szatraj K."/>
            <person name="Zielenkiewicz U."/>
            <person name="Pilsyk S."/>
            <person name="Malc E."/>
            <person name="Mieczkowski P."/>
            <person name="Kruszewska J.S."/>
            <person name="Biernat P."/>
            <person name="Pawlowska J."/>
        </authorList>
    </citation>
    <scope>NUCLEOTIDE SEQUENCE [LARGE SCALE GENOMIC DNA]</scope>
    <source>
        <strain evidence="2 3">CBS 142.35</strain>
    </source>
</reference>
<evidence type="ECO:0000313" key="3">
    <source>
        <dbReference type="Proteomes" id="UP000646827"/>
    </source>
</evidence>
<organism evidence="2 3">
    <name type="scientific">Circinella minor</name>
    <dbReference type="NCBI Taxonomy" id="1195481"/>
    <lineage>
        <taxon>Eukaryota</taxon>
        <taxon>Fungi</taxon>
        <taxon>Fungi incertae sedis</taxon>
        <taxon>Mucoromycota</taxon>
        <taxon>Mucoromycotina</taxon>
        <taxon>Mucoromycetes</taxon>
        <taxon>Mucorales</taxon>
        <taxon>Lichtheimiaceae</taxon>
        <taxon>Circinella</taxon>
    </lineage>
</organism>
<proteinExistence type="predicted"/>
<dbReference type="InterPro" id="IPR011763">
    <property type="entry name" value="COA_CT_C"/>
</dbReference>
<dbReference type="AlphaFoldDB" id="A0A8H7VEB0"/>
<gene>
    <name evidence="2" type="ORF">INT45_000376</name>
</gene>
<feature type="domain" description="CoA carboxyltransferase C-terminal" evidence="1">
    <location>
        <begin position="299"/>
        <end position="545"/>
    </location>
</feature>
<dbReference type="EMBL" id="JAEPRB010000310">
    <property type="protein sequence ID" value="KAG2217295.1"/>
    <property type="molecule type" value="Genomic_DNA"/>
</dbReference>
<accession>A0A8H7VEB0</accession>
<dbReference type="InterPro" id="IPR051047">
    <property type="entry name" value="AccD/PCCB"/>
</dbReference>
<dbReference type="Pfam" id="PF01039">
    <property type="entry name" value="Carboxyl_trans"/>
    <property type="match status" value="1"/>
</dbReference>
<comment type="caution">
    <text evidence="2">The sequence shown here is derived from an EMBL/GenBank/DDBJ whole genome shotgun (WGS) entry which is preliminary data.</text>
</comment>
<dbReference type="OrthoDB" id="439921at2759"/>
<dbReference type="PANTHER" id="PTHR43842">
    <property type="entry name" value="PROPIONYL-COA CARBOXYLASE BETA CHAIN"/>
    <property type="match status" value="1"/>
</dbReference>
<dbReference type="GO" id="GO:0004658">
    <property type="term" value="F:propionyl-CoA carboxylase activity"/>
    <property type="evidence" value="ECO:0007669"/>
    <property type="project" value="TreeGrafter"/>
</dbReference>
<sequence length="557" mass="61399">MSQKQGKPADRLNAIANHLDPTKKDEALEKSEWKDMIDQINWRKNNNRTANPNDHGYIRQKAQGKLWVRERIDEFVDKKSFLEFGSIAGKAKYNPDGSVKEYTPANFIAGKATVNNRSIIIAADDFSIRGGHADGSVYGKSIMAEQTARNLKIPLVRLIDGSSGGGSVTTMLDTGYTYIPPLKGMHTIIGSLSEIPVATASLGPAVGLGAARATLAHFSVVAEDIGSLFAAGPPVVANATFETVTKKSLGGALLHTSNGTFDNLAKNEQDCFNQIRQFLSYLPNNAYELPPIDTTTKDPIDRRDDALLDIIPRRRQRPYQVRDIITRVVDEGTWFEIGSRWGDGAVCGLAKVGGLPIGIITFDGSLQGNVLTSNSCHKFRRHIDLCDTFGLPIIDFADYAGFAIGIKAEREATIRYGSTLTAALYQSDVPYFTVILRKVFGVAGAAFVDNRDPNWRVAWPSTDSGSLPLEGGIYAAYRRELDAAGDKRNELYENLLSKFEAVRSPIRTAEAFDIPEMIDPRDTRPVLCEWVKLVYENVLPHRVAQRKTHGPRIPYRP</sequence>
<keyword evidence="3" id="KW-1185">Reference proteome</keyword>
<evidence type="ECO:0000259" key="1">
    <source>
        <dbReference type="PROSITE" id="PS50989"/>
    </source>
</evidence>
<protein>
    <recommendedName>
        <fullName evidence="1">CoA carboxyltransferase C-terminal domain-containing protein</fullName>
    </recommendedName>
</protein>
<dbReference type="InterPro" id="IPR034733">
    <property type="entry name" value="AcCoA_carboxyl_beta"/>
</dbReference>
<dbReference type="Proteomes" id="UP000646827">
    <property type="component" value="Unassembled WGS sequence"/>
</dbReference>